<sequence>VTLGLHDRECAPFPAVAKTSGDIDLPKSVLAVRRASFVMSFHQMRRQQRGLGLADADDVLNIYIIYFREDKGHPELTAVVTAHPNNCMPRINININNQRHYAGRSEARQVVVAAVAWRGAILYVARRLSLV</sequence>
<proteinExistence type="predicted"/>
<evidence type="ECO:0000313" key="2">
    <source>
        <dbReference type="Proteomes" id="UP000266841"/>
    </source>
</evidence>
<evidence type="ECO:0000313" key="1">
    <source>
        <dbReference type="EMBL" id="EJK75921.1"/>
    </source>
</evidence>
<dbReference type="EMBL" id="AGNL01002649">
    <property type="protein sequence ID" value="EJK75921.1"/>
    <property type="molecule type" value="Genomic_DNA"/>
</dbReference>
<keyword evidence="2" id="KW-1185">Reference proteome</keyword>
<dbReference type="AlphaFoldDB" id="K0TM62"/>
<protein>
    <submittedName>
        <fullName evidence="1">Uncharacterized protein</fullName>
    </submittedName>
</protein>
<dbReference type="Proteomes" id="UP000266841">
    <property type="component" value="Unassembled WGS sequence"/>
</dbReference>
<reference evidence="1 2" key="1">
    <citation type="journal article" date="2012" name="Genome Biol.">
        <title>Genome and low-iron response of an oceanic diatom adapted to chronic iron limitation.</title>
        <authorList>
            <person name="Lommer M."/>
            <person name="Specht M."/>
            <person name="Roy A.S."/>
            <person name="Kraemer L."/>
            <person name="Andreson R."/>
            <person name="Gutowska M.A."/>
            <person name="Wolf J."/>
            <person name="Bergner S.V."/>
            <person name="Schilhabel M.B."/>
            <person name="Klostermeier U.C."/>
            <person name="Beiko R.G."/>
            <person name="Rosenstiel P."/>
            <person name="Hippler M."/>
            <person name="Laroche J."/>
        </authorList>
    </citation>
    <scope>NUCLEOTIDE SEQUENCE [LARGE SCALE GENOMIC DNA]</scope>
    <source>
        <strain evidence="1 2">CCMP1005</strain>
    </source>
</reference>
<organism evidence="1 2">
    <name type="scientific">Thalassiosira oceanica</name>
    <name type="common">Marine diatom</name>
    <dbReference type="NCBI Taxonomy" id="159749"/>
    <lineage>
        <taxon>Eukaryota</taxon>
        <taxon>Sar</taxon>
        <taxon>Stramenopiles</taxon>
        <taxon>Ochrophyta</taxon>
        <taxon>Bacillariophyta</taxon>
        <taxon>Coscinodiscophyceae</taxon>
        <taxon>Thalassiosirophycidae</taxon>
        <taxon>Thalassiosirales</taxon>
        <taxon>Thalassiosiraceae</taxon>
        <taxon>Thalassiosira</taxon>
    </lineage>
</organism>
<feature type="non-terminal residue" evidence="1">
    <location>
        <position position="1"/>
    </location>
</feature>
<accession>K0TM62</accession>
<gene>
    <name evidence="1" type="ORF">THAOC_02335</name>
</gene>
<comment type="caution">
    <text evidence="1">The sequence shown here is derived from an EMBL/GenBank/DDBJ whole genome shotgun (WGS) entry which is preliminary data.</text>
</comment>
<name>K0TM62_THAOC</name>